<feature type="transmembrane region" description="Helical" evidence="7">
    <location>
        <begin position="44"/>
        <end position="67"/>
    </location>
</feature>
<evidence type="ECO:0000256" key="6">
    <source>
        <dbReference type="SAM" id="Coils"/>
    </source>
</evidence>
<dbReference type="SUPFAM" id="SSF55785">
    <property type="entry name" value="PYP-like sensor domain (PAS domain)"/>
    <property type="match status" value="1"/>
</dbReference>
<dbReference type="SMART" id="SM00479">
    <property type="entry name" value="EXOIII"/>
    <property type="match status" value="1"/>
</dbReference>
<protein>
    <submittedName>
        <fullName evidence="9">DNA polymerase-3 subunit epsilon</fullName>
    </submittedName>
</protein>
<organism evidence="9 10">
    <name type="scientific">Cyclonatronum proteinivorum</name>
    <dbReference type="NCBI Taxonomy" id="1457365"/>
    <lineage>
        <taxon>Bacteria</taxon>
        <taxon>Pseudomonadati</taxon>
        <taxon>Balneolota</taxon>
        <taxon>Balneolia</taxon>
        <taxon>Balneolales</taxon>
        <taxon>Cyclonatronaceae</taxon>
        <taxon>Cyclonatronum</taxon>
    </lineage>
</organism>
<dbReference type="Gene3D" id="3.30.450.20">
    <property type="entry name" value="PAS domain"/>
    <property type="match status" value="1"/>
</dbReference>
<dbReference type="InterPro" id="IPR036397">
    <property type="entry name" value="RNaseH_sf"/>
</dbReference>
<evidence type="ECO:0000256" key="1">
    <source>
        <dbReference type="ARBA" id="ARBA00022722"/>
    </source>
</evidence>
<evidence type="ECO:0000313" key="9">
    <source>
        <dbReference type="EMBL" id="AXJ01430.1"/>
    </source>
</evidence>
<dbReference type="FunFam" id="3.30.420.10:FF:000045">
    <property type="entry name" value="3'-5' exonuclease DinG"/>
    <property type="match status" value="1"/>
</dbReference>
<evidence type="ECO:0000259" key="8">
    <source>
        <dbReference type="SMART" id="SM00479"/>
    </source>
</evidence>
<dbReference type="CDD" id="cd06127">
    <property type="entry name" value="DEDDh"/>
    <property type="match status" value="1"/>
</dbReference>
<dbReference type="InterPro" id="IPR006054">
    <property type="entry name" value="DnaQ"/>
</dbReference>
<gene>
    <name evidence="9" type="ORF">CYPRO_2182</name>
</gene>
<dbReference type="GO" id="GO:0005829">
    <property type="term" value="C:cytosol"/>
    <property type="evidence" value="ECO:0007669"/>
    <property type="project" value="TreeGrafter"/>
</dbReference>
<keyword evidence="7" id="KW-1133">Transmembrane helix</keyword>
<dbReference type="Proteomes" id="UP000254808">
    <property type="component" value="Chromosome"/>
</dbReference>
<dbReference type="NCBIfam" id="TIGR00573">
    <property type="entry name" value="dnaq"/>
    <property type="match status" value="1"/>
</dbReference>
<dbReference type="KEGG" id="cprv:CYPRO_2182"/>
<evidence type="ECO:0000313" key="10">
    <source>
        <dbReference type="Proteomes" id="UP000254808"/>
    </source>
</evidence>
<dbReference type="InterPro" id="IPR013520">
    <property type="entry name" value="Ribonucl_H"/>
</dbReference>
<evidence type="ECO:0000256" key="3">
    <source>
        <dbReference type="ARBA" id="ARBA00022839"/>
    </source>
</evidence>
<keyword evidence="2" id="KW-0378">Hydrolase</keyword>
<dbReference type="GO" id="GO:0003677">
    <property type="term" value="F:DNA binding"/>
    <property type="evidence" value="ECO:0007669"/>
    <property type="project" value="InterPro"/>
</dbReference>
<evidence type="ECO:0000256" key="5">
    <source>
        <dbReference type="ARBA" id="ARBA00026073"/>
    </source>
</evidence>
<dbReference type="EMBL" id="CP027806">
    <property type="protein sequence ID" value="AXJ01430.1"/>
    <property type="molecule type" value="Genomic_DNA"/>
</dbReference>
<keyword evidence="3" id="KW-0269">Exonuclease</keyword>
<dbReference type="InterPro" id="IPR035965">
    <property type="entry name" value="PAS-like_dom_sf"/>
</dbReference>
<accession>A0A345ULS8</accession>
<dbReference type="OrthoDB" id="9803913at2"/>
<proteinExistence type="predicted"/>
<dbReference type="SUPFAM" id="SSF53098">
    <property type="entry name" value="Ribonuclease H-like"/>
    <property type="match status" value="1"/>
</dbReference>
<keyword evidence="10" id="KW-1185">Reference proteome</keyword>
<dbReference type="InterPro" id="IPR012337">
    <property type="entry name" value="RNaseH-like_sf"/>
</dbReference>
<dbReference type="Gene3D" id="3.30.420.10">
    <property type="entry name" value="Ribonuclease H-like superfamily/Ribonuclease H"/>
    <property type="match status" value="1"/>
</dbReference>
<comment type="subunit">
    <text evidence="5">DNA polymerase III contains a core (composed of alpha, epsilon and theta chains) that associates with a tau subunit. This core dimerizes to form the POLIII' complex. PolIII' associates with the gamma complex (composed of gamma, delta, delta', psi and chi chains) and with the beta chain to form the complete DNA polymerase III complex.</text>
</comment>
<evidence type="ECO:0000256" key="2">
    <source>
        <dbReference type="ARBA" id="ARBA00022801"/>
    </source>
</evidence>
<keyword evidence="1" id="KW-0540">Nuclease</keyword>
<comment type="function">
    <text evidence="4">DNA polymerase III is a complex, multichain enzyme responsible for most of the replicative synthesis in bacteria. The epsilon subunit contain the editing function and is a proofreading 3'-5' exonuclease.</text>
</comment>
<feature type="domain" description="Exonuclease" evidence="8">
    <location>
        <begin position="525"/>
        <end position="693"/>
    </location>
</feature>
<dbReference type="PANTHER" id="PTHR30231">
    <property type="entry name" value="DNA POLYMERASE III SUBUNIT EPSILON"/>
    <property type="match status" value="1"/>
</dbReference>
<evidence type="ECO:0000256" key="4">
    <source>
        <dbReference type="ARBA" id="ARBA00025483"/>
    </source>
</evidence>
<name>A0A345ULS8_9BACT</name>
<feature type="coiled-coil region" evidence="6">
    <location>
        <begin position="116"/>
        <end position="143"/>
    </location>
</feature>
<dbReference type="PANTHER" id="PTHR30231:SF4">
    <property type="entry name" value="PROTEIN NEN2"/>
    <property type="match status" value="1"/>
</dbReference>
<evidence type="ECO:0000256" key="7">
    <source>
        <dbReference type="SAM" id="Phobius"/>
    </source>
</evidence>
<keyword evidence="7" id="KW-0472">Membrane</keyword>
<dbReference type="GO" id="GO:0008408">
    <property type="term" value="F:3'-5' exonuclease activity"/>
    <property type="evidence" value="ECO:0007669"/>
    <property type="project" value="TreeGrafter"/>
</dbReference>
<reference evidence="9 10" key="1">
    <citation type="submission" date="2018-03" db="EMBL/GenBank/DDBJ databases">
        <title>Phenotypic and genomic properties of Cyclonatronum proteinivorum gen. nov., sp. nov., a haloalkaliphilic bacteroidete from soda lakes possessing Na+-translocating rhodopsin.</title>
        <authorList>
            <person name="Toshchakov S.V."/>
            <person name="Korzhenkov A."/>
            <person name="Samarov N.I."/>
            <person name="Kublanov I.V."/>
            <person name="Muntyan M.S."/>
            <person name="Sorokin D.Y."/>
        </authorList>
    </citation>
    <scope>NUCLEOTIDE SEQUENCE [LARGE SCALE GENOMIC DNA]</scope>
    <source>
        <strain evidence="9 10">Omega</strain>
    </source>
</reference>
<keyword evidence="6" id="KW-0175">Coiled coil</keyword>
<dbReference type="AlphaFoldDB" id="A0A345ULS8"/>
<dbReference type="Pfam" id="PF00929">
    <property type="entry name" value="RNase_T"/>
    <property type="match status" value="1"/>
</dbReference>
<dbReference type="GO" id="GO:0006260">
    <property type="term" value="P:DNA replication"/>
    <property type="evidence" value="ECO:0007669"/>
    <property type="project" value="InterPro"/>
</dbReference>
<sequence length="716" mass="78792">MNRNEQRLFSIYFFSGFAVILVSVSLFAVLLWKFELVRAEGGSLIWTMLLLVALLSGAHFAGLKLFFTNMLEPLNRLNDALQAFEAGRELELRGSTFTRNLITSINRLNRAYRELKQTTDARIADANEKLEREKRTLATLISELHSGVILCSGEGRIILYNPVIEEMAADAQVRARLGLGKDIRGLFDAGLVDYLFEESRGLLASGSKALSAAVSYAPSGDLVRLSLIPVSTTDADGGEAWLLIMRNIAPEMRQAAGRDTLLKQLSEQVRASVASIRAAGENLSEYPDMPAAMRQNFVSVIEDEAGRLGSRVGEVLGEYEETYRSYWPKEPVLLRAFLENFAQRAAKLTGLDVRLPDQMQTGMIRVDTYALLLTLLDLQTRVSEALSAKEVQLQITDRDKLTELRLLTPGVLKERNEQLLESWLEAKPSLAGSAHPVSSGEILDRHDAEIWIKTNRELSDAPQTELCLVLPFEHSAAPETSAPSEAAAADAKMAAGSRPVYYDFELFLQSKTSPELADAKLSELSFTVFDLETTGLNPSVGDEIISFGGIRILNNKLLTHDTFDALCKPARPVSPESTAIHGITNEMLAGKPPVTEILPAFHAWCENSVLVGHNIAFDLRFLKLLEKRSGLVFNQPALDTLLLSSVLFPDAEAHGLETLCAKFGITVKGRHSALGDAIATAEVFAYLIPLLADRGITTLAQARDLSKDSHFTMLKY</sequence>
<keyword evidence="7" id="KW-0812">Transmembrane</keyword>
<feature type="transmembrane region" description="Helical" evidence="7">
    <location>
        <begin position="12"/>
        <end position="32"/>
    </location>
</feature>
<dbReference type="RefSeq" id="WP_114984619.1">
    <property type="nucleotide sequence ID" value="NZ_CP027806.1"/>
</dbReference>
<dbReference type="GO" id="GO:0003887">
    <property type="term" value="F:DNA-directed DNA polymerase activity"/>
    <property type="evidence" value="ECO:0007669"/>
    <property type="project" value="InterPro"/>
</dbReference>